<dbReference type="CDD" id="cd00093">
    <property type="entry name" value="HTH_XRE"/>
    <property type="match status" value="1"/>
</dbReference>
<accession>A0A839E3C2</accession>
<organism evidence="2 3">
    <name type="scientific">Halosaccharopolyspora lacisalsi</name>
    <dbReference type="NCBI Taxonomy" id="1000566"/>
    <lineage>
        <taxon>Bacteria</taxon>
        <taxon>Bacillati</taxon>
        <taxon>Actinomycetota</taxon>
        <taxon>Actinomycetes</taxon>
        <taxon>Pseudonocardiales</taxon>
        <taxon>Pseudonocardiaceae</taxon>
        <taxon>Halosaccharopolyspora</taxon>
    </lineage>
</organism>
<dbReference type="SUPFAM" id="SSF47413">
    <property type="entry name" value="lambda repressor-like DNA-binding domains"/>
    <property type="match status" value="1"/>
</dbReference>
<dbReference type="InterPro" id="IPR001387">
    <property type="entry name" value="Cro/C1-type_HTH"/>
</dbReference>
<evidence type="ECO:0000313" key="2">
    <source>
        <dbReference type="EMBL" id="MBA8826237.1"/>
    </source>
</evidence>
<dbReference type="Proteomes" id="UP000569329">
    <property type="component" value="Unassembled WGS sequence"/>
</dbReference>
<gene>
    <name evidence="2" type="ORF">FHX42_003613</name>
</gene>
<keyword evidence="3" id="KW-1185">Reference proteome</keyword>
<dbReference type="InterPro" id="IPR010982">
    <property type="entry name" value="Lambda_DNA-bd_dom_sf"/>
</dbReference>
<dbReference type="SMART" id="SM00530">
    <property type="entry name" value="HTH_XRE"/>
    <property type="match status" value="1"/>
</dbReference>
<sequence>MSGRTELGDYLRACRAERKPADVGLPHGGGVRRTPGLRREELASVAGISMDYYTRLEQGRERSPSNGVLDSLARTLRLDGAERDHLFNLARHARGPEISRASEENPVRSTVRQLLDSVGNSPAYVLSHSNDLLAANPSGWLLLKGIDQWPPERRNSIRYLFLHPVARTLFVRWHDVAVNSVAQLRAVFGDNPRSSQLTALVDELSSKSEDFDDIWRRNEVRPRSSGGKCFDHPDVGRMDLNYEVLTVSGGVDQRLVVYQATPGTPDYDAMALLNLVAGDSEDQRAGSRPSY</sequence>
<comment type="caution">
    <text evidence="2">The sequence shown here is derived from an EMBL/GenBank/DDBJ whole genome shotgun (WGS) entry which is preliminary data.</text>
</comment>
<dbReference type="RefSeq" id="WP_182545490.1">
    <property type="nucleotide sequence ID" value="NZ_JACGWZ010000005.1"/>
</dbReference>
<dbReference type="GO" id="GO:0003677">
    <property type="term" value="F:DNA binding"/>
    <property type="evidence" value="ECO:0007669"/>
    <property type="project" value="InterPro"/>
</dbReference>
<dbReference type="AlphaFoldDB" id="A0A839E3C2"/>
<dbReference type="EMBL" id="JACGWZ010000005">
    <property type="protein sequence ID" value="MBA8826237.1"/>
    <property type="molecule type" value="Genomic_DNA"/>
</dbReference>
<protein>
    <submittedName>
        <fullName evidence="2">Transcriptional regulator with XRE-family HTH domain</fullName>
    </submittedName>
</protein>
<dbReference type="PROSITE" id="PS50943">
    <property type="entry name" value="HTH_CROC1"/>
    <property type="match status" value="1"/>
</dbReference>
<feature type="domain" description="HTH cro/C1-type" evidence="1">
    <location>
        <begin position="36"/>
        <end position="83"/>
    </location>
</feature>
<evidence type="ECO:0000259" key="1">
    <source>
        <dbReference type="PROSITE" id="PS50943"/>
    </source>
</evidence>
<dbReference type="PANTHER" id="PTHR35010">
    <property type="entry name" value="BLL4672 PROTEIN-RELATED"/>
    <property type="match status" value="1"/>
</dbReference>
<evidence type="ECO:0000313" key="3">
    <source>
        <dbReference type="Proteomes" id="UP000569329"/>
    </source>
</evidence>
<dbReference type="Gene3D" id="3.30.450.180">
    <property type="match status" value="1"/>
</dbReference>
<name>A0A839E3C2_9PSEU</name>
<dbReference type="Pfam" id="PF13560">
    <property type="entry name" value="HTH_31"/>
    <property type="match status" value="1"/>
</dbReference>
<dbReference type="InterPro" id="IPR041413">
    <property type="entry name" value="MLTR_LBD"/>
</dbReference>
<proteinExistence type="predicted"/>
<dbReference type="Gene3D" id="1.10.260.40">
    <property type="entry name" value="lambda repressor-like DNA-binding domains"/>
    <property type="match status" value="1"/>
</dbReference>
<dbReference type="PANTHER" id="PTHR35010:SF2">
    <property type="entry name" value="BLL4672 PROTEIN"/>
    <property type="match status" value="1"/>
</dbReference>
<reference evidence="2 3" key="1">
    <citation type="submission" date="2020-07" db="EMBL/GenBank/DDBJ databases">
        <title>Sequencing the genomes of 1000 actinobacteria strains.</title>
        <authorList>
            <person name="Klenk H.-P."/>
        </authorList>
    </citation>
    <scope>NUCLEOTIDE SEQUENCE [LARGE SCALE GENOMIC DNA]</scope>
    <source>
        <strain evidence="2 3">DSM 45975</strain>
    </source>
</reference>
<dbReference type="Pfam" id="PF17765">
    <property type="entry name" value="MLTR_LBD"/>
    <property type="match status" value="1"/>
</dbReference>